<dbReference type="InterPro" id="IPR011249">
    <property type="entry name" value="Metalloenz_LuxS/M16"/>
</dbReference>
<comment type="caution">
    <text evidence="6">The sequence shown here is derived from an EMBL/GenBank/DDBJ whole genome shotgun (WGS) entry which is preliminary data.</text>
</comment>
<dbReference type="GO" id="GO:0006508">
    <property type="term" value="P:proteolysis"/>
    <property type="evidence" value="ECO:0007669"/>
    <property type="project" value="InterPro"/>
</dbReference>
<comment type="cofactor">
    <cofactor evidence="1">
        <name>Zn(2+)</name>
        <dbReference type="ChEBI" id="CHEBI:29105"/>
    </cofactor>
</comment>
<dbReference type="GO" id="GO:0004222">
    <property type="term" value="F:metalloendopeptidase activity"/>
    <property type="evidence" value="ECO:0007669"/>
    <property type="project" value="InterPro"/>
</dbReference>
<name>A0A562ZEE3_9BURK</name>
<dbReference type="Pfam" id="PF05193">
    <property type="entry name" value="Peptidase_M16_C"/>
    <property type="match status" value="1"/>
</dbReference>
<dbReference type="InterPro" id="IPR011765">
    <property type="entry name" value="Pept_M16_N"/>
</dbReference>
<dbReference type="PROSITE" id="PS00143">
    <property type="entry name" value="INSULINASE"/>
    <property type="match status" value="1"/>
</dbReference>
<reference evidence="6 7" key="1">
    <citation type="submission" date="2019-07" db="EMBL/GenBank/DDBJ databases">
        <title>Caenimonas sedimenti sp. nov., isolated from activated sludge.</title>
        <authorList>
            <person name="Xu J."/>
        </authorList>
    </citation>
    <scope>NUCLEOTIDE SEQUENCE [LARGE SCALE GENOMIC DNA]</scope>
    <source>
        <strain evidence="6 7">HX-9-20</strain>
    </source>
</reference>
<feature type="domain" description="Peptidase M16 C-terminal" evidence="5">
    <location>
        <begin position="191"/>
        <end position="363"/>
    </location>
</feature>
<feature type="domain" description="Peptidase M16 N-terminal" evidence="4">
    <location>
        <begin position="44"/>
        <end position="183"/>
    </location>
</feature>
<dbReference type="Pfam" id="PF00675">
    <property type="entry name" value="Peptidase_M16"/>
    <property type="match status" value="1"/>
</dbReference>
<gene>
    <name evidence="6" type="ORF">FN976_27770</name>
</gene>
<dbReference type="OrthoDB" id="9811314at2"/>
<evidence type="ECO:0000259" key="4">
    <source>
        <dbReference type="Pfam" id="PF00675"/>
    </source>
</evidence>
<evidence type="ECO:0000256" key="2">
    <source>
        <dbReference type="ARBA" id="ARBA00007261"/>
    </source>
</evidence>
<keyword evidence="7" id="KW-1185">Reference proteome</keyword>
<dbReference type="InterPro" id="IPR007863">
    <property type="entry name" value="Peptidase_M16_C"/>
</dbReference>
<dbReference type="Gene3D" id="3.30.830.10">
    <property type="entry name" value="Metalloenzyme, LuxS/M16 peptidase-like"/>
    <property type="match status" value="2"/>
</dbReference>
<dbReference type="InterPro" id="IPR001431">
    <property type="entry name" value="Pept_M16_Zn_BS"/>
</dbReference>
<proteinExistence type="inferred from homology"/>
<protein>
    <submittedName>
        <fullName evidence="6">Insulinase family protein</fullName>
    </submittedName>
</protein>
<dbReference type="SUPFAM" id="SSF63411">
    <property type="entry name" value="LuxS/MPP-like metallohydrolase"/>
    <property type="match status" value="2"/>
</dbReference>
<dbReference type="GO" id="GO:0046872">
    <property type="term" value="F:metal ion binding"/>
    <property type="evidence" value="ECO:0007669"/>
    <property type="project" value="InterPro"/>
</dbReference>
<dbReference type="PANTHER" id="PTHR11851:SF49">
    <property type="entry name" value="MITOCHONDRIAL-PROCESSING PEPTIDASE SUBUNIT ALPHA"/>
    <property type="match status" value="1"/>
</dbReference>
<evidence type="ECO:0000313" key="7">
    <source>
        <dbReference type="Proteomes" id="UP000318199"/>
    </source>
</evidence>
<evidence type="ECO:0000313" key="6">
    <source>
        <dbReference type="EMBL" id="TWO64904.1"/>
    </source>
</evidence>
<evidence type="ECO:0000256" key="1">
    <source>
        <dbReference type="ARBA" id="ARBA00001947"/>
    </source>
</evidence>
<dbReference type="Proteomes" id="UP000318199">
    <property type="component" value="Unassembled WGS sequence"/>
</dbReference>
<comment type="similarity">
    <text evidence="2 3">Belongs to the peptidase M16 family.</text>
</comment>
<organism evidence="6 7">
    <name type="scientific">Caenimonas sedimenti</name>
    <dbReference type="NCBI Taxonomy" id="2596921"/>
    <lineage>
        <taxon>Bacteria</taxon>
        <taxon>Pseudomonadati</taxon>
        <taxon>Pseudomonadota</taxon>
        <taxon>Betaproteobacteria</taxon>
        <taxon>Burkholderiales</taxon>
        <taxon>Comamonadaceae</taxon>
        <taxon>Caenimonas</taxon>
    </lineage>
</organism>
<dbReference type="AlphaFoldDB" id="A0A562ZEE3"/>
<dbReference type="EMBL" id="VOBQ01000030">
    <property type="protein sequence ID" value="TWO64904.1"/>
    <property type="molecule type" value="Genomic_DNA"/>
</dbReference>
<evidence type="ECO:0000259" key="5">
    <source>
        <dbReference type="Pfam" id="PF05193"/>
    </source>
</evidence>
<evidence type="ECO:0000256" key="3">
    <source>
        <dbReference type="RuleBase" id="RU004447"/>
    </source>
</evidence>
<dbReference type="PANTHER" id="PTHR11851">
    <property type="entry name" value="METALLOPROTEASE"/>
    <property type="match status" value="1"/>
</dbReference>
<sequence>MAAAFFTCPPALSFPSLDLSANASASPQLHTLANGLTLLAVPMPQVASASVAIFIRAGSRDEAPAQAGVSHFLEHMAFKGTHTRTVQAINFAAESLGADMNAYTDKDATCYYLEGLGAHTPQMLELLADIVLESTFPADELEREREVILQECTEYDEDPQQLSYTLLDQALWGEHPMGRPIIGIPATIAAISRDDVVDHVRKHYVADRIVVAAAGNFDVDAFFSQAEKRFAHVPGAARYSAPETPGHVGQTKAKRLPGVSQTYITIAWPIASRGTHPHLASLAATLFGGGMSAPLVDAVRERLGLAYSVGATADVGDVHGALVVDATTTPDKVPAFTQELARLLAAQAQTIAASDLARARNQLLVSLVRSSERPLRLLQRCVEHLWASGAAFDLRAAIASVQAIEAETVRQAFESLLAHPAATVLVGAGATAKAARDFQAKLRVS</sequence>
<accession>A0A562ZEE3</accession>
<dbReference type="InterPro" id="IPR050361">
    <property type="entry name" value="MPP/UQCRC_Complex"/>
</dbReference>